<dbReference type="InterPro" id="IPR046539">
    <property type="entry name" value="DUF6604"/>
</dbReference>
<feature type="compositionally biased region" description="Basic residues" evidence="1">
    <location>
        <begin position="202"/>
        <end position="217"/>
    </location>
</feature>
<dbReference type="PANTHER" id="PTHR38795">
    <property type="entry name" value="DUF6604 DOMAIN-CONTAINING PROTEIN"/>
    <property type="match status" value="1"/>
</dbReference>
<feature type="domain" description="DUF6604" evidence="2">
    <location>
        <begin position="9"/>
        <end position="306"/>
    </location>
</feature>
<dbReference type="PANTHER" id="PTHR38795:SF1">
    <property type="entry name" value="DUF6604 DOMAIN-CONTAINING PROTEIN"/>
    <property type="match status" value="1"/>
</dbReference>
<keyword evidence="4" id="KW-1185">Reference proteome</keyword>
<feature type="compositionally biased region" description="Low complexity" evidence="1">
    <location>
        <begin position="187"/>
        <end position="201"/>
    </location>
</feature>
<organism evidence="3 4">
    <name type="scientific">Sporothrix eucalyptigena</name>
    <dbReference type="NCBI Taxonomy" id="1812306"/>
    <lineage>
        <taxon>Eukaryota</taxon>
        <taxon>Fungi</taxon>
        <taxon>Dikarya</taxon>
        <taxon>Ascomycota</taxon>
        <taxon>Pezizomycotina</taxon>
        <taxon>Sordariomycetes</taxon>
        <taxon>Sordariomycetidae</taxon>
        <taxon>Ophiostomatales</taxon>
        <taxon>Ophiostomataceae</taxon>
        <taxon>Sporothrix</taxon>
    </lineage>
</organism>
<dbReference type="Proteomes" id="UP001642482">
    <property type="component" value="Unassembled WGS sequence"/>
</dbReference>
<gene>
    <name evidence="3" type="ORF">SEUCBS140593_002744</name>
</gene>
<dbReference type="EMBL" id="CAWUHD010000019">
    <property type="protein sequence ID" value="CAK7216064.1"/>
    <property type="molecule type" value="Genomic_DNA"/>
</dbReference>
<evidence type="ECO:0000313" key="4">
    <source>
        <dbReference type="Proteomes" id="UP001642482"/>
    </source>
</evidence>
<feature type="region of interest" description="Disordered" evidence="1">
    <location>
        <begin position="171"/>
        <end position="226"/>
    </location>
</feature>
<sequence>MASHNSYLAYKRDTSRLIYWIVQTSNSIINSVPELPDDVPKTVNIDGQVTVSGLVSLAKLVSKHINPVPNAILAPFQSVIDARRNVYDSFQKLVADKPDPELEQSNASHKHFIDALTEAFQSLGGEAWSKAREAAAKKPSPASGDDGDNNDDIGQVLFANKFVALKLDPNTATVDGEDDNDDDEVARQQQAAQPRRQQAKPGKGKKGKSGGKKKGKKQAPPAAVAKKVPKLEDIPVESYRIIQDKDGIMTEYLMAVYTFVQEWIELRNHMQGVWRDVAYDELNSAVAGALSNIAIKMIKHSEAAIFVEFPEHEPYETIMKTITRGNPDTAQGIFGVMMHKISQDGLSTQKVMETSIDVREQFLIHAYDDLVDFIVDFRKTHSGKPTKPMLAQIDNWNPHLDLQRASYTERLKWRRAYTINWLYDVVNVFSSIVI</sequence>
<evidence type="ECO:0000256" key="1">
    <source>
        <dbReference type="SAM" id="MobiDB-lite"/>
    </source>
</evidence>
<accession>A0ABP0B912</accession>
<comment type="caution">
    <text evidence="3">The sequence shown here is derived from an EMBL/GenBank/DDBJ whole genome shotgun (WGS) entry which is preliminary data.</text>
</comment>
<protein>
    <recommendedName>
        <fullName evidence="2">DUF6604 domain-containing protein</fullName>
    </recommendedName>
</protein>
<reference evidence="3 4" key="1">
    <citation type="submission" date="2024-01" db="EMBL/GenBank/DDBJ databases">
        <authorList>
            <person name="Allen C."/>
            <person name="Tagirdzhanova G."/>
        </authorList>
    </citation>
    <scope>NUCLEOTIDE SEQUENCE [LARGE SCALE GENOMIC DNA]</scope>
</reference>
<name>A0ABP0B912_9PEZI</name>
<evidence type="ECO:0000313" key="3">
    <source>
        <dbReference type="EMBL" id="CAK7216064.1"/>
    </source>
</evidence>
<proteinExistence type="predicted"/>
<dbReference type="Pfam" id="PF20253">
    <property type="entry name" value="DUF6604"/>
    <property type="match status" value="1"/>
</dbReference>
<feature type="region of interest" description="Disordered" evidence="1">
    <location>
        <begin position="131"/>
        <end position="151"/>
    </location>
</feature>
<feature type="compositionally biased region" description="Acidic residues" evidence="1">
    <location>
        <begin position="175"/>
        <end position="184"/>
    </location>
</feature>
<evidence type="ECO:0000259" key="2">
    <source>
        <dbReference type="Pfam" id="PF20253"/>
    </source>
</evidence>